<reference evidence="3" key="1">
    <citation type="journal article" date="2023" name="Mol. Plant Microbe Interact.">
        <title>Elucidating the Obligate Nature and Biological Capacity of an Invasive Fungal Corn Pathogen.</title>
        <authorList>
            <person name="MacCready J.S."/>
            <person name="Roggenkamp E.M."/>
            <person name="Gdanetz K."/>
            <person name="Chilvers M.I."/>
        </authorList>
    </citation>
    <scope>NUCLEOTIDE SEQUENCE</scope>
    <source>
        <strain evidence="3">PM02</strain>
    </source>
</reference>
<evidence type="ECO:0000256" key="1">
    <source>
        <dbReference type="SAM" id="MobiDB-lite"/>
    </source>
</evidence>
<dbReference type="InterPro" id="IPR003593">
    <property type="entry name" value="AAA+_ATPase"/>
</dbReference>
<keyword evidence="4" id="KW-1185">Reference proteome</keyword>
<evidence type="ECO:0000313" key="4">
    <source>
        <dbReference type="Proteomes" id="UP001217918"/>
    </source>
</evidence>
<dbReference type="InterPro" id="IPR027417">
    <property type="entry name" value="P-loop_NTPase"/>
</dbReference>
<dbReference type="PANTHER" id="PTHR10285">
    <property type="entry name" value="URIDINE KINASE"/>
    <property type="match status" value="1"/>
</dbReference>
<name>A0AAD9I0J1_9PEZI</name>
<protein>
    <recommendedName>
        <fullName evidence="2">AAA+ ATPase domain-containing protein</fullName>
    </recommendedName>
</protein>
<evidence type="ECO:0000313" key="3">
    <source>
        <dbReference type="EMBL" id="KAK2068137.1"/>
    </source>
</evidence>
<dbReference type="SUPFAM" id="SSF52540">
    <property type="entry name" value="P-loop containing nucleoside triphosphate hydrolases"/>
    <property type="match status" value="1"/>
</dbReference>
<evidence type="ECO:0000259" key="2">
    <source>
        <dbReference type="SMART" id="SM00382"/>
    </source>
</evidence>
<organism evidence="3 4">
    <name type="scientific">Phyllachora maydis</name>
    <dbReference type="NCBI Taxonomy" id="1825666"/>
    <lineage>
        <taxon>Eukaryota</taxon>
        <taxon>Fungi</taxon>
        <taxon>Dikarya</taxon>
        <taxon>Ascomycota</taxon>
        <taxon>Pezizomycotina</taxon>
        <taxon>Sordariomycetes</taxon>
        <taxon>Sordariomycetidae</taxon>
        <taxon>Phyllachorales</taxon>
        <taxon>Phyllachoraceae</taxon>
        <taxon>Phyllachora</taxon>
    </lineage>
</organism>
<feature type="compositionally biased region" description="Acidic residues" evidence="1">
    <location>
        <begin position="375"/>
        <end position="399"/>
    </location>
</feature>
<dbReference type="AlphaFoldDB" id="A0AAD9I0J1"/>
<dbReference type="SMART" id="SM00382">
    <property type="entry name" value="AAA"/>
    <property type="match status" value="1"/>
</dbReference>
<feature type="domain" description="AAA+ ATPase" evidence="2">
    <location>
        <begin position="36"/>
        <end position="327"/>
    </location>
</feature>
<dbReference type="EMBL" id="JAQQPM010000002">
    <property type="protein sequence ID" value="KAK2068137.1"/>
    <property type="molecule type" value="Genomic_DNA"/>
</dbReference>
<feature type="compositionally biased region" description="Low complexity" evidence="1">
    <location>
        <begin position="329"/>
        <end position="338"/>
    </location>
</feature>
<gene>
    <name evidence="3" type="ORF">P8C59_002800</name>
</gene>
<feature type="region of interest" description="Disordered" evidence="1">
    <location>
        <begin position="208"/>
        <end position="268"/>
    </location>
</feature>
<feature type="compositionally biased region" description="Basic residues" evidence="1">
    <location>
        <begin position="359"/>
        <end position="370"/>
    </location>
</feature>
<proteinExistence type="predicted"/>
<comment type="caution">
    <text evidence="3">The sequence shown here is derived from an EMBL/GenBank/DDBJ whole genome shotgun (WGS) entry which is preliminary data.</text>
</comment>
<dbReference type="Gene3D" id="3.40.50.300">
    <property type="entry name" value="P-loop containing nucleotide triphosphate hydrolases"/>
    <property type="match status" value="2"/>
</dbReference>
<sequence length="399" mass="41828">MEATYDFLAGRITARWQETQQAGPPGGKAAAASGGRRLLIALAGPPGSGKTTIARRVAQRLNDASGGPRAVAVAADGFHLARAALAALPNAAEALARRGAPWTLDGAGVVALARALRDQAGRAAVAAPAFDHALGDPVDGAVVVAPDVGVCILEGLYLLCDAAPWGALAGLVDERWMVSVPEEVAAERVARRHVRAGIVASWEEARARAEENDVPNGSPKANHQSFSRRSSASQAIRAQLAQPQNPNKAREKKTMANTKEAAASADAASGITMSAAEQTLLMAVLTHSARPEPKWDVVAAMTGAPNAQAARKRYNRLAEKLGVHKVEPQQQQQQQQQQAATASPARKRRGVGGGQPLSKKFKGSTKKVKVKVKDDEDEDEEEGQGEGDMGEDVDDDAEV</sequence>
<accession>A0AAD9I0J1</accession>
<feature type="compositionally biased region" description="Low complexity" evidence="1">
    <location>
        <begin position="224"/>
        <end position="242"/>
    </location>
</feature>
<dbReference type="InterPro" id="IPR054505">
    <property type="entry name" value="Myb_DNA-bind_8"/>
</dbReference>
<dbReference type="Pfam" id="PF22980">
    <property type="entry name" value="Myb_DNA-bind_8"/>
    <property type="match status" value="1"/>
</dbReference>
<dbReference type="Proteomes" id="UP001217918">
    <property type="component" value="Unassembled WGS sequence"/>
</dbReference>
<feature type="region of interest" description="Disordered" evidence="1">
    <location>
        <begin position="325"/>
        <end position="399"/>
    </location>
</feature>